<name>A0A915PQ38_9BILA</name>
<sequence length="321" mass="36319">MSEVPDISQGLSSLCEPVGGSVVSAVVPENGEPYGNLHMDAEDSLPVPSFLMTCHSTGIDNVSFIAPSSLTSRLQAFEQREIQPNEREVDVEFFSHLLIFYMMKEDWAKARQCRLRAEASVTNVHLNTLMLICHHLEDGDTGAAVRLIKNSHFDNPVRDLIMEVHKRIILSVLRKVEHTYINIEAKKLAEMFDAEANNELQKKSASLKHHKYTSNPAELYMRVFMGTVFVKLRPSFHVLYFVRSISCHFKLQILARVGWVLEDGYVIPKMTSQLMRKIKKLNASPYGPVVEASTKETCGMMKDAVDINKLIQYATFLEIST</sequence>
<proteinExistence type="predicted"/>
<dbReference type="WBParaSite" id="sdigi.contig309.g7311.t1">
    <property type="protein sequence ID" value="sdigi.contig309.g7311.t1"/>
    <property type="gene ID" value="sdigi.contig309.g7311"/>
</dbReference>
<organism evidence="1 2">
    <name type="scientific">Setaria digitata</name>
    <dbReference type="NCBI Taxonomy" id="48799"/>
    <lineage>
        <taxon>Eukaryota</taxon>
        <taxon>Metazoa</taxon>
        <taxon>Ecdysozoa</taxon>
        <taxon>Nematoda</taxon>
        <taxon>Chromadorea</taxon>
        <taxon>Rhabditida</taxon>
        <taxon>Spirurina</taxon>
        <taxon>Spiruromorpha</taxon>
        <taxon>Filarioidea</taxon>
        <taxon>Setariidae</taxon>
        <taxon>Setaria</taxon>
    </lineage>
</organism>
<dbReference type="AlphaFoldDB" id="A0A915PQ38"/>
<reference evidence="2" key="1">
    <citation type="submission" date="2022-11" db="UniProtKB">
        <authorList>
            <consortium name="WormBaseParasite"/>
        </authorList>
    </citation>
    <scope>IDENTIFICATION</scope>
</reference>
<accession>A0A915PQ38</accession>
<protein>
    <submittedName>
        <fullName evidence="2">PCI domain-containing protein</fullName>
    </submittedName>
</protein>
<dbReference type="Proteomes" id="UP000887581">
    <property type="component" value="Unplaced"/>
</dbReference>
<keyword evidence="1" id="KW-1185">Reference proteome</keyword>
<evidence type="ECO:0000313" key="2">
    <source>
        <dbReference type="WBParaSite" id="sdigi.contig309.g7311.t1"/>
    </source>
</evidence>
<evidence type="ECO:0000313" key="1">
    <source>
        <dbReference type="Proteomes" id="UP000887581"/>
    </source>
</evidence>